<keyword evidence="1" id="KW-0032">Aminotransferase</keyword>
<dbReference type="PANTHER" id="PTHR42684">
    <property type="entry name" value="ADENOSYLMETHIONINE-8-AMINO-7-OXONONANOATE AMINOTRANSFERASE"/>
    <property type="match status" value="1"/>
</dbReference>
<gene>
    <name evidence="4" type="ORF">EC973_001912</name>
</gene>
<dbReference type="FunFam" id="3.90.1150.10:FF:000080">
    <property type="entry name" value="Bifunctional dethiobiotin synthetase/adenosylmethionine-8-amino-7-oxononanoate aminotransferase"/>
    <property type="match status" value="1"/>
</dbReference>
<dbReference type="InterPro" id="IPR015422">
    <property type="entry name" value="PyrdxlP-dep_Trfase_small"/>
</dbReference>
<dbReference type="EMBL" id="JABAYA010000015">
    <property type="protein sequence ID" value="KAF7730531.1"/>
    <property type="molecule type" value="Genomic_DNA"/>
</dbReference>
<protein>
    <recommendedName>
        <fullName evidence="6">PLP-dependent transferase</fullName>
    </recommendedName>
</protein>
<reference evidence="4" key="1">
    <citation type="submission" date="2020-01" db="EMBL/GenBank/DDBJ databases">
        <title>Genome Sequencing of Three Apophysomyces-Like Fungal Strains Confirms a Novel Fungal Genus in the Mucoromycota with divergent Burkholderia-like Endosymbiotic Bacteria.</title>
        <authorList>
            <person name="Stajich J.E."/>
            <person name="Macias A.M."/>
            <person name="Carter-House D."/>
            <person name="Lovett B."/>
            <person name="Kasson L.R."/>
            <person name="Berry K."/>
            <person name="Grigoriev I."/>
            <person name="Chang Y."/>
            <person name="Spatafora J."/>
            <person name="Kasson M.T."/>
        </authorList>
    </citation>
    <scope>NUCLEOTIDE SEQUENCE</scope>
    <source>
        <strain evidence="4">NRRL A-21654</strain>
    </source>
</reference>
<comment type="caution">
    <text evidence="4">The sequence shown here is derived from an EMBL/GenBank/DDBJ whole genome shotgun (WGS) entry which is preliminary data.</text>
</comment>
<dbReference type="OrthoDB" id="425114at2759"/>
<dbReference type="Gene3D" id="3.40.640.10">
    <property type="entry name" value="Type I PLP-dependent aspartate aminotransferase-like (Major domain)"/>
    <property type="match status" value="1"/>
</dbReference>
<dbReference type="Proteomes" id="UP000605846">
    <property type="component" value="Unassembled WGS sequence"/>
</dbReference>
<dbReference type="AlphaFoldDB" id="A0A8H7ES30"/>
<dbReference type="Gene3D" id="3.40.50.300">
    <property type="entry name" value="P-loop containing nucleotide triphosphate hydrolases"/>
    <property type="match status" value="1"/>
</dbReference>
<evidence type="ECO:0008006" key="6">
    <source>
        <dbReference type="Google" id="ProtNLM"/>
    </source>
</evidence>
<dbReference type="GO" id="GO:0004015">
    <property type="term" value="F:adenosylmethionine-8-amino-7-oxononanoate transaminase activity"/>
    <property type="evidence" value="ECO:0007669"/>
    <property type="project" value="TreeGrafter"/>
</dbReference>
<dbReference type="CDD" id="cd03109">
    <property type="entry name" value="DTBS"/>
    <property type="match status" value="1"/>
</dbReference>
<evidence type="ECO:0000256" key="2">
    <source>
        <dbReference type="ARBA" id="ARBA00022679"/>
    </source>
</evidence>
<accession>A0A8H7ES30</accession>
<dbReference type="Pfam" id="PF00202">
    <property type="entry name" value="Aminotran_3"/>
    <property type="match status" value="2"/>
</dbReference>
<evidence type="ECO:0000313" key="5">
    <source>
        <dbReference type="Proteomes" id="UP000605846"/>
    </source>
</evidence>
<dbReference type="InterPro" id="IPR015421">
    <property type="entry name" value="PyrdxlP-dep_Trfase_major"/>
</dbReference>
<dbReference type="Pfam" id="PF13500">
    <property type="entry name" value="AAA_26"/>
    <property type="match status" value="1"/>
</dbReference>
<name>A0A8H7ES30_9FUNG</name>
<dbReference type="GO" id="GO:0009102">
    <property type="term" value="P:biotin biosynthetic process"/>
    <property type="evidence" value="ECO:0007669"/>
    <property type="project" value="TreeGrafter"/>
</dbReference>
<keyword evidence="2" id="KW-0808">Transferase</keyword>
<dbReference type="GO" id="GO:0004141">
    <property type="term" value="F:dethiobiotin synthase activity"/>
    <property type="evidence" value="ECO:0007669"/>
    <property type="project" value="TreeGrafter"/>
</dbReference>
<dbReference type="PANTHER" id="PTHR42684:SF3">
    <property type="entry name" value="ADENOSYLMETHIONINE-8-AMINO-7-OXONONANOATE AMINOTRANSFERASE"/>
    <property type="match status" value="1"/>
</dbReference>
<evidence type="ECO:0000256" key="3">
    <source>
        <dbReference type="ARBA" id="ARBA00022898"/>
    </source>
</evidence>
<sequence length="775" mass="86502">MPAPFHPSRAFQAYQIFAANTNVGKTIFATGLCRAAAIAAKEKKKDVYYLKPVQTGFPADSDERHVKTYASAVHTNTLYTYPDPPPHNDDVSASIRQKILEYVRQAKNGGSLFLETAGGIHSPVMSGTSQADFYRSLRLPTVLVGDSQLGGISTTLTSYESLLIRGYDIPEILLFDNQNYRNHELVSQRLEKVDVTTVPAPPLPLKDPVREEASMSKYYSQLDEYLLPVIQRLDQKHEARFERLETMAQKSRDILWWPFTQHGNVKNVTVIDSAHQDHFVSYTNSTEDGEKQLTNMFDSCASWWTQGLGHANPDLTLTAAHAAGRYGHVIFPEATNDTALSLAEKVLQKDTWASRVFFSDNGSTAMEVALKMAMRSAAKRYGWSDKASVDILGIDGSYHGDTIGAMDACSPNVYNDQVQWYKPRGHWFKPPSVHVSQGRAYVRVPGEVLLKQPDQGMEVTYESLNDIYSVDKRGEERDTSLADIYRNYIRTELHHLRSQGRKIGALLMEPGIMGAGGMIFVDPLFQHLLVNVVREEGADILGYTAAEKDGWQGMPVIFDEVFSGWYRLGRRSAAEFLGVTPDITAYAKTLTGGLLPLALTVTRESIFDTFFSNSKPGCLLHGHSYTAHPMGCAVAKKSIEMLDRLALPEGGWAPFRAQWKDSSIWSMWNRDTIEQLSRLDQVESVMSLGSVLAVELKDANKGMWFLSSSIKRSINESTQSIIQRMRHGNFEDVGGIKMFARPLGNVVYLMTSQVTTAEGVRQCEETLLECLRSSV</sequence>
<dbReference type="InterPro" id="IPR027417">
    <property type="entry name" value="P-loop_NTPase"/>
</dbReference>
<dbReference type="Gene3D" id="3.90.1150.10">
    <property type="entry name" value="Aspartate Aminotransferase, domain 1"/>
    <property type="match status" value="1"/>
</dbReference>
<evidence type="ECO:0000256" key="1">
    <source>
        <dbReference type="ARBA" id="ARBA00022576"/>
    </source>
</evidence>
<organism evidence="4 5">
    <name type="scientific">Apophysomyces ossiformis</name>
    <dbReference type="NCBI Taxonomy" id="679940"/>
    <lineage>
        <taxon>Eukaryota</taxon>
        <taxon>Fungi</taxon>
        <taxon>Fungi incertae sedis</taxon>
        <taxon>Mucoromycota</taxon>
        <taxon>Mucoromycotina</taxon>
        <taxon>Mucoromycetes</taxon>
        <taxon>Mucorales</taxon>
        <taxon>Mucorineae</taxon>
        <taxon>Mucoraceae</taxon>
        <taxon>Apophysomyces</taxon>
    </lineage>
</organism>
<proteinExistence type="predicted"/>
<dbReference type="InterPro" id="IPR005814">
    <property type="entry name" value="Aminotrans_3"/>
</dbReference>
<evidence type="ECO:0000313" key="4">
    <source>
        <dbReference type="EMBL" id="KAF7730531.1"/>
    </source>
</evidence>
<dbReference type="GO" id="GO:0030170">
    <property type="term" value="F:pyridoxal phosphate binding"/>
    <property type="evidence" value="ECO:0007669"/>
    <property type="project" value="InterPro"/>
</dbReference>
<keyword evidence="5" id="KW-1185">Reference proteome</keyword>
<dbReference type="GO" id="GO:0005739">
    <property type="term" value="C:mitochondrion"/>
    <property type="evidence" value="ECO:0007669"/>
    <property type="project" value="TreeGrafter"/>
</dbReference>
<keyword evidence="3" id="KW-0663">Pyridoxal phosphate</keyword>
<dbReference type="SUPFAM" id="SSF52540">
    <property type="entry name" value="P-loop containing nucleoside triphosphate hydrolases"/>
    <property type="match status" value="1"/>
</dbReference>
<dbReference type="SUPFAM" id="SSF53383">
    <property type="entry name" value="PLP-dependent transferases"/>
    <property type="match status" value="1"/>
</dbReference>
<dbReference type="InterPro" id="IPR015424">
    <property type="entry name" value="PyrdxlP-dep_Trfase"/>
</dbReference>